<dbReference type="Pfam" id="PF19480">
    <property type="entry name" value="DUF6016"/>
    <property type="match status" value="1"/>
</dbReference>
<dbReference type="RefSeq" id="WP_046157912.1">
    <property type="nucleotide sequence ID" value="NZ_CP017707.1"/>
</dbReference>
<dbReference type="AlphaFoldDB" id="A0A1D9LJA1"/>
<evidence type="ECO:0000259" key="1">
    <source>
        <dbReference type="Pfam" id="PF19480"/>
    </source>
</evidence>
<dbReference type="NCBIfam" id="TIGR04366">
    <property type="entry name" value="cupin_WbuC"/>
    <property type="match status" value="1"/>
</dbReference>
<protein>
    <recommendedName>
        <fullName evidence="1">Cupin fold metalloprotein WbuC cupin domain-containing protein</fullName>
    </recommendedName>
</protein>
<dbReference type="InterPro" id="IPR027565">
    <property type="entry name" value="Cupin_WbuC"/>
</dbReference>
<dbReference type="CDD" id="cd07005">
    <property type="entry name" value="cupin_WbuC-like"/>
    <property type="match status" value="1"/>
</dbReference>
<dbReference type="EMBL" id="CP017707">
    <property type="protein sequence ID" value="AOZ51345.1"/>
    <property type="molecule type" value="Genomic_DNA"/>
</dbReference>
<dbReference type="GeneID" id="68842698"/>
<dbReference type="Gene3D" id="2.60.120.10">
    <property type="entry name" value="Jelly Rolls"/>
    <property type="match status" value="1"/>
</dbReference>
<evidence type="ECO:0000313" key="2">
    <source>
        <dbReference type="EMBL" id="AOZ51345.1"/>
    </source>
</evidence>
<gene>
    <name evidence="2" type="ORF">BKX93_15930</name>
</gene>
<dbReference type="Proteomes" id="UP000178776">
    <property type="component" value="Chromosome"/>
</dbReference>
<dbReference type="InterPro" id="IPR014710">
    <property type="entry name" value="RmlC-like_jellyroll"/>
</dbReference>
<dbReference type="SUPFAM" id="SSF51182">
    <property type="entry name" value="RmlC-like cupins"/>
    <property type="match status" value="1"/>
</dbReference>
<dbReference type="STRING" id="1108595.BKX93_15930"/>
<feature type="domain" description="Cupin fold metalloprotein WbuC cupin" evidence="1">
    <location>
        <begin position="4"/>
        <end position="83"/>
    </location>
</feature>
<dbReference type="InterPro" id="IPR011051">
    <property type="entry name" value="RmlC_Cupin_sf"/>
</dbReference>
<accession>A0A1D9LJA1</accession>
<reference evidence="2 3" key="1">
    <citation type="submission" date="2016-10" db="EMBL/GenBank/DDBJ databases">
        <title>Chromobacterium muskegensis sp. nov., an insecticidal bacterium isolated from Sphagnum bogs.</title>
        <authorList>
            <person name="Sparks M.E."/>
            <person name="Blackburn M.B."/>
            <person name="Gundersen-Rindal D.E."/>
            <person name="Mitchell A."/>
            <person name="Farrar R."/>
            <person name="Kuhar D."/>
        </authorList>
    </citation>
    <scope>NUCLEOTIDE SEQUENCE [LARGE SCALE GENOMIC DNA]</scope>
    <source>
        <strain evidence="2 3">21-1</strain>
    </source>
</reference>
<sequence>MKTLTNQDLADLSAKAACAPRLRAHHNIHAELDDVVQRLAIAMEPGTYVRPHRHPGSPELLIMLSGALDWIEFDAAGETVVARHRLGDGGARAFEMPAGTWHSVVSLEPGSVVFEVKRGPYQPLPESDQAAWAPIEGDARVADMLAFLLRCQPGDRFA</sequence>
<evidence type="ECO:0000313" key="3">
    <source>
        <dbReference type="Proteomes" id="UP000178776"/>
    </source>
</evidence>
<dbReference type="KEGG" id="cvc:BKX93_15930"/>
<proteinExistence type="predicted"/>
<organism evidence="2 3">
    <name type="scientific">Chromobacterium vaccinii</name>
    <dbReference type="NCBI Taxonomy" id="1108595"/>
    <lineage>
        <taxon>Bacteria</taxon>
        <taxon>Pseudomonadati</taxon>
        <taxon>Pseudomonadota</taxon>
        <taxon>Betaproteobacteria</taxon>
        <taxon>Neisseriales</taxon>
        <taxon>Chromobacteriaceae</taxon>
        <taxon>Chromobacterium</taxon>
    </lineage>
</organism>
<name>A0A1D9LJA1_9NEIS</name>
<dbReference type="InterPro" id="IPR046058">
    <property type="entry name" value="WbuC_cupin"/>
</dbReference>